<dbReference type="Proteomes" id="UP000616151">
    <property type="component" value="Unassembled WGS sequence"/>
</dbReference>
<organism evidence="1 2">
    <name type="scientific">Taklimakanibacter albus</name>
    <dbReference type="NCBI Taxonomy" id="2800327"/>
    <lineage>
        <taxon>Bacteria</taxon>
        <taxon>Pseudomonadati</taxon>
        <taxon>Pseudomonadota</taxon>
        <taxon>Alphaproteobacteria</taxon>
        <taxon>Hyphomicrobiales</taxon>
        <taxon>Aestuariivirgaceae</taxon>
        <taxon>Taklimakanibacter</taxon>
    </lineage>
</organism>
<accession>A0ACC5R7Z1</accession>
<protein>
    <submittedName>
        <fullName evidence="1">Sugar ABC transporter ATP-binding protein</fullName>
    </submittedName>
</protein>
<name>A0ACC5R7Z1_9HYPH</name>
<dbReference type="EMBL" id="JAENHL010000007">
    <property type="protein sequence ID" value="MBK1868790.1"/>
    <property type="molecule type" value="Genomic_DNA"/>
</dbReference>
<evidence type="ECO:0000313" key="1">
    <source>
        <dbReference type="EMBL" id="MBK1868790.1"/>
    </source>
</evidence>
<proteinExistence type="predicted"/>
<gene>
    <name evidence="1" type="ORF">JHL16_20705</name>
</gene>
<keyword evidence="1" id="KW-0067">ATP-binding</keyword>
<keyword evidence="2" id="KW-1185">Reference proteome</keyword>
<reference evidence="1" key="1">
    <citation type="submission" date="2021-01" db="EMBL/GenBank/DDBJ databases">
        <authorList>
            <person name="Sun Q."/>
        </authorList>
    </citation>
    <scope>NUCLEOTIDE SEQUENCE</scope>
    <source>
        <strain evidence="1">YIM B02566</strain>
    </source>
</reference>
<evidence type="ECO:0000313" key="2">
    <source>
        <dbReference type="Proteomes" id="UP000616151"/>
    </source>
</evidence>
<sequence>MTPLVELTGISKSFVGVKVLDHVDFDVRPGEVHALLGENGAGKSTLIKIIAGVHAADEGEIRIGGEAMKFANPGQAVKAGIAIVYQELLLFPELSVAENIFLNHAPRTGWGGLDWAEMRRKARALLDDLESHHLDVDTKVGSLSVANRQRIEIAKALSQNARVVIMDEPTASLAEGDVQQLMTIIRRLRERGVGIVYVSHKLPEIFALADRVTVLRDGHYVGTKDIKEVTERSLVAMMVGRSIDQLFPKEDAPIGKVLLELRGVSHGKQVRDVSLTLRAGEILGIAGLVGSGRTETALTIFGITPATAGTILIDGKPVQISSPQQARDLGIAYVPEDRGLQGLVRPQTIAENISLTVLKKLARGFIVDRGKEDSLARDFIKRLGIRARGPGQAARQLSGGNQQKVVLAKWLAAEPRILIMDEPTRGIDVGAKSEIHALMSKLAQNGLAILMISSELPEVLGMSDRVLVMNGGRIVAEIARKDATPETVGAAMTLVQEREAAA</sequence>
<comment type="caution">
    <text evidence="1">The sequence shown here is derived from an EMBL/GenBank/DDBJ whole genome shotgun (WGS) entry which is preliminary data.</text>
</comment>
<keyword evidence="1" id="KW-0547">Nucleotide-binding</keyword>